<reference evidence="2 3" key="1">
    <citation type="submission" date="2013-04" db="EMBL/GenBank/DDBJ databases">
        <title>Genome sequence of Chlamydia psittaci 10-1398/11.</title>
        <authorList>
            <person name="Huot-Creasy H."/>
            <person name="McCracken C.L."/>
            <person name="Humphries M."/>
            <person name="Sachse K."/>
            <person name="Laroucau K."/>
            <person name="Bavoil P."/>
            <person name="Myers G.S."/>
        </authorList>
    </citation>
    <scope>NUCLEOTIDE SEQUENCE [LARGE SCALE GENOMIC DNA]</scope>
    <source>
        <strain evidence="2 3">10_1398_11</strain>
    </source>
</reference>
<evidence type="ECO:0000256" key="1">
    <source>
        <dbReference type="SAM" id="MobiDB-lite"/>
    </source>
</evidence>
<name>S7J677_9CHLA</name>
<feature type="non-terminal residue" evidence="2">
    <location>
        <position position="41"/>
    </location>
</feature>
<evidence type="ECO:0000313" key="2">
    <source>
        <dbReference type="EMBL" id="EPP35778.1"/>
    </source>
</evidence>
<feature type="compositionally biased region" description="Basic and acidic residues" evidence="1">
    <location>
        <begin position="32"/>
        <end position="41"/>
    </location>
</feature>
<evidence type="ECO:0000313" key="3">
    <source>
        <dbReference type="Proteomes" id="UP000016200"/>
    </source>
</evidence>
<organism evidence="2 3">
    <name type="scientific">Chlamydia ibidis</name>
    <dbReference type="NCBI Taxonomy" id="1405396"/>
    <lineage>
        <taxon>Bacteria</taxon>
        <taxon>Pseudomonadati</taxon>
        <taxon>Chlamydiota</taxon>
        <taxon>Chlamydiia</taxon>
        <taxon>Chlamydiales</taxon>
        <taxon>Chlamydiaceae</taxon>
        <taxon>Chlamydia/Chlamydophila group</taxon>
        <taxon>Chlamydia</taxon>
    </lineage>
</organism>
<feature type="region of interest" description="Disordered" evidence="1">
    <location>
        <begin position="1"/>
        <end position="41"/>
    </location>
</feature>
<sequence>MEKECGKKEEQKSRANAEERGVRKQGNIQQKRKADAGERAV</sequence>
<protein>
    <submittedName>
        <fullName evidence="2">Uncharacterized protein</fullName>
    </submittedName>
</protein>
<dbReference type="Proteomes" id="UP000016200">
    <property type="component" value="Unassembled WGS sequence"/>
</dbReference>
<dbReference type="AlphaFoldDB" id="S7J677"/>
<comment type="caution">
    <text evidence="2">The sequence shown here is derived from an EMBL/GenBank/DDBJ whole genome shotgun (WGS) entry which is preliminary data.</text>
</comment>
<accession>S7J677</accession>
<dbReference type="EMBL" id="ATNB01000002">
    <property type="protein sequence ID" value="EPP35778.1"/>
    <property type="molecule type" value="Genomic_DNA"/>
</dbReference>
<feature type="compositionally biased region" description="Basic and acidic residues" evidence="1">
    <location>
        <begin position="1"/>
        <end position="22"/>
    </location>
</feature>
<gene>
    <name evidence="2" type="ORF">CP10139811_1601</name>
</gene>
<dbReference type="HOGENOM" id="CLU_3281005_0_0_0"/>
<proteinExistence type="predicted"/>